<keyword evidence="3" id="KW-1185">Reference proteome</keyword>
<dbReference type="GO" id="GO:0003824">
    <property type="term" value="F:catalytic activity"/>
    <property type="evidence" value="ECO:0007669"/>
    <property type="project" value="InterPro"/>
</dbReference>
<evidence type="ECO:0000313" key="3">
    <source>
        <dbReference type="Proteomes" id="UP000435357"/>
    </source>
</evidence>
<gene>
    <name evidence="2" type="ORF">F3059_02855</name>
</gene>
<dbReference type="OrthoDB" id="9774475at2"/>
<feature type="domain" description="Phosphoadenosine phosphosulphate reductase" evidence="1">
    <location>
        <begin position="8"/>
        <end position="127"/>
    </location>
</feature>
<sequence length="379" mass="44089">MGKVKHLLGISGGKDSAALAIYLNDKHPELDLTYYFCDTGKELDETYQLIENIEIYLGKKIAKLEPADAVKSDENPFDHYYKAYRGYLPSSVARWCTKKMKLEPFERFVGDDPVVSYVGIRGDEDREGYISKKQNIQSIFPFRRNIWSEDVIRKVLSNTNREHLMDLYSSYLSGSELDSVSELVSEKLILELKNPLQNKKVIHNKLNSILDKGIAQFNRVTFDYLKDTEYPLAQESDFPLLENEEVLVKKDIFRTLEESGVGVPEYYHEVEYEVDGEKGTYARSRSGCFFCFFQQKIEWVWLHEQHPKRFKEAMEYENEKEGFTWNQNESLKEIIDPKRVEQIKRDHLNKLKANSNNKDSNKLMDILDDGDAGCTACFV</sequence>
<dbReference type="SUPFAM" id="SSF52402">
    <property type="entry name" value="Adenine nucleotide alpha hydrolases-like"/>
    <property type="match status" value="1"/>
</dbReference>
<name>A0A6N6MA69_9FLAO</name>
<dbReference type="EMBL" id="WACR01000002">
    <property type="protein sequence ID" value="KAB1065610.1"/>
    <property type="molecule type" value="Genomic_DNA"/>
</dbReference>
<dbReference type="RefSeq" id="WP_151166434.1">
    <property type="nucleotide sequence ID" value="NZ_WACR01000002.1"/>
</dbReference>
<evidence type="ECO:0000313" key="2">
    <source>
        <dbReference type="EMBL" id="KAB1065610.1"/>
    </source>
</evidence>
<dbReference type="Gene3D" id="3.40.50.620">
    <property type="entry name" value="HUPs"/>
    <property type="match status" value="1"/>
</dbReference>
<dbReference type="InterPro" id="IPR002500">
    <property type="entry name" value="PAPS_reduct_dom"/>
</dbReference>
<accession>A0A6N6MA69</accession>
<proteinExistence type="predicted"/>
<protein>
    <submittedName>
        <fullName evidence="2">Phosphoadenosine phosphosulfate reductase family protein</fullName>
    </submittedName>
</protein>
<evidence type="ECO:0000259" key="1">
    <source>
        <dbReference type="Pfam" id="PF01507"/>
    </source>
</evidence>
<dbReference type="Pfam" id="PF01507">
    <property type="entry name" value="PAPS_reduct"/>
    <property type="match status" value="1"/>
</dbReference>
<dbReference type="Proteomes" id="UP000435357">
    <property type="component" value="Unassembled WGS sequence"/>
</dbReference>
<organism evidence="2 3">
    <name type="scientific">Salibacter halophilus</name>
    <dbReference type="NCBI Taxonomy" id="1803916"/>
    <lineage>
        <taxon>Bacteria</taxon>
        <taxon>Pseudomonadati</taxon>
        <taxon>Bacteroidota</taxon>
        <taxon>Flavobacteriia</taxon>
        <taxon>Flavobacteriales</taxon>
        <taxon>Salibacteraceae</taxon>
        <taxon>Salibacter</taxon>
    </lineage>
</organism>
<comment type="caution">
    <text evidence="2">The sequence shown here is derived from an EMBL/GenBank/DDBJ whole genome shotgun (WGS) entry which is preliminary data.</text>
</comment>
<dbReference type="AlphaFoldDB" id="A0A6N6MA69"/>
<dbReference type="InterPro" id="IPR014729">
    <property type="entry name" value="Rossmann-like_a/b/a_fold"/>
</dbReference>
<reference evidence="2 3" key="1">
    <citation type="submission" date="2019-09" db="EMBL/GenBank/DDBJ databases">
        <title>Genomes of Cryomorphaceae.</title>
        <authorList>
            <person name="Bowman J.P."/>
        </authorList>
    </citation>
    <scope>NUCLEOTIDE SEQUENCE [LARGE SCALE GENOMIC DNA]</scope>
    <source>
        <strain evidence="2 3">KCTC 52047</strain>
    </source>
</reference>